<dbReference type="GO" id="GO:0043022">
    <property type="term" value="F:ribosome binding"/>
    <property type="evidence" value="ECO:0007669"/>
    <property type="project" value="InterPro"/>
</dbReference>
<dbReference type="PROSITE" id="PS51758">
    <property type="entry name" value="LETM1_RBD"/>
    <property type="match status" value="1"/>
</dbReference>
<sequence length="347" mass="40034">MLLRPWISCCQPQPRSILLSRHSIPPTLVYLATRTYTTPRPYRSISRVATVAFHCPPPEALALNPPSTTRPPPLNLPEKLPGLPKYKYYFRIGQAYRLFYQSGLRAIFTNFQVARALPKQTFFSDWVKIHQAVRDGRLSRADFQLIRRTRRDIGKMPRFALIWAICGSFTPLVVLLFTGVVPRTLWIPKQVQKARQEAENRRAKSREESVEVFAGPSWLFKIESMPEATQHNVLKFYAQSLGLYPVWWDRWIPTVIPTSLVRRRVYTRLAELEVDDFAIERDGGVGKMDIGEVQMACEERGIDILGKEEGNLRRDLEQWMKRRNMLLPEAKDANADVKIKDSIGIGK</sequence>
<keyword evidence="5 7" id="KW-0496">Mitochondrion</keyword>
<dbReference type="GO" id="GO:0030003">
    <property type="term" value="P:intracellular monoatomic cation homeostasis"/>
    <property type="evidence" value="ECO:0007669"/>
    <property type="project" value="TreeGrafter"/>
</dbReference>
<keyword evidence="2 8" id="KW-0812">Transmembrane</keyword>
<organism evidence="10 11">
    <name type="scientific">Imshaugia aleurites</name>
    <dbReference type="NCBI Taxonomy" id="172621"/>
    <lineage>
        <taxon>Eukaryota</taxon>
        <taxon>Fungi</taxon>
        <taxon>Dikarya</taxon>
        <taxon>Ascomycota</taxon>
        <taxon>Pezizomycotina</taxon>
        <taxon>Lecanoromycetes</taxon>
        <taxon>OSLEUM clade</taxon>
        <taxon>Lecanoromycetidae</taxon>
        <taxon>Lecanorales</taxon>
        <taxon>Lecanorineae</taxon>
        <taxon>Parmeliaceae</taxon>
        <taxon>Imshaugia</taxon>
    </lineage>
</organism>
<comment type="caution">
    <text evidence="10">The sequence shown here is derived from an EMBL/GenBank/DDBJ whole genome shotgun (WGS) entry which is preliminary data.</text>
</comment>
<evidence type="ECO:0000256" key="1">
    <source>
        <dbReference type="ARBA" id="ARBA00004434"/>
    </source>
</evidence>
<dbReference type="Proteomes" id="UP000664534">
    <property type="component" value="Unassembled WGS sequence"/>
</dbReference>
<dbReference type="Pfam" id="PF07766">
    <property type="entry name" value="LETM1_RBD"/>
    <property type="match status" value="1"/>
</dbReference>
<evidence type="ECO:0000313" key="11">
    <source>
        <dbReference type="Proteomes" id="UP000664534"/>
    </source>
</evidence>
<dbReference type="GO" id="GO:0005743">
    <property type="term" value="C:mitochondrial inner membrane"/>
    <property type="evidence" value="ECO:0007669"/>
    <property type="project" value="UniProtKB-SubCell"/>
</dbReference>
<dbReference type="OrthoDB" id="73691at2759"/>
<dbReference type="AlphaFoldDB" id="A0A8H3IL12"/>
<feature type="domain" description="Letm1 RBD" evidence="9">
    <location>
        <begin position="145"/>
        <end position="347"/>
    </location>
</feature>
<dbReference type="EMBL" id="CAJPDT010000037">
    <property type="protein sequence ID" value="CAF9924790.1"/>
    <property type="molecule type" value="Genomic_DNA"/>
</dbReference>
<dbReference type="PANTHER" id="PTHR14009">
    <property type="entry name" value="LEUCINE ZIPPER-EF-HAND CONTAINING TRANSMEMBRANE PROTEIN"/>
    <property type="match status" value="1"/>
</dbReference>
<evidence type="ECO:0000256" key="4">
    <source>
        <dbReference type="ARBA" id="ARBA00022989"/>
    </source>
</evidence>
<evidence type="ECO:0000256" key="3">
    <source>
        <dbReference type="ARBA" id="ARBA00022792"/>
    </source>
</evidence>
<evidence type="ECO:0000256" key="6">
    <source>
        <dbReference type="ARBA" id="ARBA00023136"/>
    </source>
</evidence>
<evidence type="ECO:0000256" key="7">
    <source>
        <dbReference type="PROSITE-ProRule" id="PRU01094"/>
    </source>
</evidence>
<feature type="transmembrane region" description="Helical" evidence="8">
    <location>
        <begin position="160"/>
        <end position="181"/>
    </location>
</feature>
<keyword evidence="4 8" id="KW-1133">Transmembrane helix</keyword>
<evidence type="ECO:0000256" key="2">
    <source>
        <dbReference type="ARBA" id="ARBA00022692"/>
    </source>
</evidence>
<keyword evidence="3" id="KW-0999">Mitochondrion inner membrane</keyword>
<name>A0A8H3IL12_9LECA</name>
<evidence type="ECO:0000256" key="5">
    <source>
        <dbReference type="ARBA" id="ARBA00023128"/>
    </source>
</evidence>
<evidence type="ECO:0000259" key="9">
    <source>
        <dbReference type="PROSITE" id="PS51758"/>
    </source>
</evidence>
<keyword evidence="11" id="KW-1185">Reference proteome</keyword>
<gene>
    <name evidence="10" type="ORF">IMSHALPRED_006303</name>
</gene>
<dbReference type="InterPro" id="IPR033122">
    <property type="entry name" value="LETM1-like_RBD"/>
</dbReference>
<dbReference type="InterPro" id="IPR044202">
    <property type="entry name" value="LETM1/MDM38-like"/>
</dbReference>
<dbReference type="PANTHER" id="PTHR14009:SF6">
    <property type="entry name" value="LETM1 RBD DOMAIN-CONTAINING PROTEIN"/>
    <property type="match status" value="1"/>
</dbReference>
<protein>
    <recommendedName>
        <fullName evidence="9">Letm1 RBD domain-containing protein</fullName>
    </recommendedName>
</protein>
<keyword evidence="6 8" id="KW-0472">Membrane</keyword>
<evidence type="ECO:0000256" key="8">
    <source>
        <dbReference type="SAM" id="Phobius"/>
    </source>
</evidence>
<accession>A0A8H3IL12</accession>
<evidence type="ECO:0000313" key="10">
    <source>
        <dbReference type="EMBL" id="CAF9924790.1"/>
    </source>
</evidence>
<proteinExistence type="predicted"/>
<reference evidence="10" key="1">
    <citation type="submission" date="2021-03" db="EMBL/GenBank/DDBJ databases">
        <authorList>
            <person name="Tagirdzhanova G."/>
        </authorList>
    </citation>
    <scope>NUCLEOTIDE SEQUENCE</scope>
</reference>
<comment type="subcellular location">
    <subcellularLocation>
        <location evidence="1">Mitochondrion inner membrane</location>
        <topology evidence="1">Single-pass membrane protein</topology>
    </subcellularLocation>
</comment>